<proteinExistence type="predicted"/>
<dbReference type="GO" id="GO:0003964">
    <property type="term" value="F:RNA-directed DNA polymerase activity"/>
    <property type="evidence" value="ECO:0007669"/>
    <property type="project" value="UniProtKB-KW"/>
</dbReference>
<keyword evidence="2" id="KW-1185">Reference proteome</keyword>
<dbReference type="OrthoDB" id="2192644at2759"/>
<dbReference type="Proteomes" id="UP000034350">
    <property type="component" value="Unassembled WGS sequence"/>
</dbReference>
<dbReference type="EMBL" id="JPQZ01000017">
    <property type="protein sequence ID" value="KKO75565.1"/>
    <property type="molecule type" value="Genomic_DNA"/>
</dbReference>
<gene>
    <name evidence="1" type="ORF">AAJ76_170002915</name>
</gene>
<evidence type="ECO:0000313" key="1">
    <source>
        <dbReference type="EMBL" id="KKO75565.1"/>
    </source>
</evidence>
<dbReference type="VEuPathDB" id="MicrosporidiaDB:AAJ76_170002915"/>
<keyword evidence="1" id="KW-0548">Nucleotidyltransferase</keyword>
<accession>A0A0F9WFR0</accession>
<name>A0A0F9WFR0_9MICR</name>
<sequence>MDTFVKTDIKVKNNKPDLIVIDKKKRDTNHRSWHNFIKNLIQVESEKQRKYDIFANEMTLLSGFKTIIISYVLTWDGIVT</sequence>
<keyword evidence="1" id="KW-0808">Transferase</keyword>
<comment type="caution">
    <text evidence="1">The sequence shown here is derived from an EMBL/GenBank/DDBJ whole genome shotgun (WGS) entry which is preliminary data.</text>
</comment>
<keyword evidence="1" id="KW-0695">RNA-directed DNA polymerase</keyword>
<reference evidence="1 2" key="1">
    <citation type="journal article" date="2015" name="Environ. Microbiol.">
        <title>Genome analyses suggest the presence of polyploidy and recent human-driven expansions in eight global populations of the honeybee pathogen Nosema ceranae.</title>
        <authorList>
            <person name="Pelin A."/>
            <person name="Selman M."/>
            <person name="Aris-Brosou S."/>
            <person name="Farinelli L."/>
            <person name="Corradi N."/>
        </authorList>
    </citation>
    <scope>NUCLEOTIDE SEQUENCE [LARGE SCALE GENOMIC DNA]</scope>
    <source>
        <strain evidence="1 2">PA08 1199</strain>
    </source>
</reference>
<protein>
    <submittedName>
        <fullName evidence="1">Reverse transcriptase</fullName>
    </submittedName>
</protein>
<dbReference type="RefSeq" id="XP_024331307.1">
    <property type="nucleotide sequence ID" value="XM_024476705.1"/>
</dbReference>
<dbReference type="AlphaFoldDB" id="A0A0F9WFR0"/>
<evidence type="ECO:0000313" key="2">
    <source>
        <dbReference type="Proteomes" id="UP000034350"/>
    </source>
</evidence>
<dbReference type="GeneID" id="36319134"/>
<organism evidence="1 2">
    <name type="scientific">Vairimorpha ceranae</name>
    <dbReference type="NCBI Taxonomy" id="40302"/>
    <lineage>
        <taxon>Eukaryota</taxon>
        <taxon>Fungi</taxon>
        <taxon>Fungi incertae sedis</taxon>
        <taxon>Microsporidia</taxon>
        <taxon>Nosematidae</taxon>
        <taxon>Vairimorpha</taxon>
    </lineage>
</organism>